<keyword evidence="7" id="KW-0460">Magnesium</keyword>
<dbReference type="GeneTree" id="ENSGT00940000158571"/>
<feature type="domain" description="Ionotropic glutamate receptor C-terminal" evidence="24">
    <location>
        <begin position="565"/>
        <end position="886"/>
    </location>
</feature>
<evidence type="ECO:0000256" key="17">
    <source>
        <dbReference type="ARBA" id="ARBA00023303"/>
    </source>
</evidence>
<feature type="domain" description="Ionotropic glutamate receptor L-glutamate and glycine-binding" evidence="25">
    <location>
        <begin position="557"/>
        <end position="622"/>
    </location>
</feature>
<comment type="subcellular location">
    <subcellularLocation>
        <location evidence="1">Cell membrane</location>
        <topology evidence="1">Multi-pass membrane protein</topology>
    </subcellularLocation>
    <subcellularLocation>
        <location evidence="18">Postsynaptic cell membrane</location>
    </subcellularLocation>
</comment>
<evidence type="ECO:0000256" key="10">
    <source>
        <dbReference type="ARBA" id="ARBA00023065"/>
    </source>
</evidence>
<keyword evidence="14" id="KW-0325">Glycoprotein</keyword>
<feature type="transmembrane region" description="Helical" evidence="22">
    <location>
        <begin position="910"/>
        <end position="932"/>
    </location>
</feature>
<evidence type="ECO:0000256" key="8">
    <source>
        <dbReference type="ARBA" id="ARBA00022989"/>
    </source>
</evidence>
<dbReference type="GO" id="GO:0015276">
    <property type="term" value="F:ligand-gated monoatomic ion channel activity"/>
    <property type="evidence" value="ECO:0007669"/>
    <property type="project" value="InterPro"/>
</dbReference>
<evidence type="ECO:0000313" key="27">
    <source>
        <dbReference type="Proteomes" id="UP000694520"/>
    </source>
</evidence>
<dbReference type="AlphaFoldDB" id="A0A8B9W8M6"/>
<keyword evidence="15" id="KW-0628">Postsynaptic cell membrane</keyword>
<dbReference type="SUPFAM" id="SSF53850">
    <property type="entry name" value="Periplasmic binding protein-like II"/>
    <property type="match status" value="1"/>
</dbReference>
<feature type="chain" id="PRO_5034555633" evidence="23">
    <location>
        <begin position="27"/>
        <end position="1091"/>
    </location>
</feature>
<evidence type="ECO:0000256" key="5">
    <source>
        <dbReference type="ARBA" id="ARBA00022729"/>
    </source>
</evidence>
<dbReference type="Gene3D" id="3.40.50.2300">
    <property type="match status" value="2"/>
</dbReference>
<evidence type="ECO:0000256" key="6">
    <source>
        <dbReference type="ARBA" id="ARBA00022837"/>
    </source>
</evidence>
<feature type="transmembrane region" description="Helical" evidence="22">
    <location>
        <begin position="651"/>
        <end position="671"/>
    </location>
</feature>
<evidence type="ECO:0000256" key="9">
    <source>
        <dbReference type="ARBA" id="ARBA00023018"/>
    </source>
</evidence>
<reference evidence="26" key="2">
    <citation type="submission" date="2025-08" db="UniProtKB">
        <authorList>
            <consortium name="Ensembl"/>
        </authorList>
    </citation>
    <scope>IDENTIFICATION</scope>
</reference>
<evidence type="ECO:0000313" key="26">
    <source>
        <dbReference type="Ensembl" id="ENSBGRP00000001375.1"/>
    </source>
</evidence>
<keyword evidence="12" id="KW-1015">Disulfide bond</keyword>
<keyword evidence="10" id="KW-0406">Ion transport</keyword>
<keyword evidence="6" id="KW-0106">Calcium</keyword>
<dbReference type="FunFam" id="3.40.190.10:FF:000097">
    <property type="entry name" value="Putative glutamate receptor ionotropic NMDA 3A"/>
    <property type="match status" value="1"/>
</dbReference>
<sequence length="1091" mass="122955">MRRLSLWWLLSRVCLLLPPPCALVLAGVPGSSSHPQPCQILKRIGHAVRVGAVHLQPWTTAPRAASRTPDGSRTGAPRDEPEPGTWLPPAPSPGARWLGSALHGRGPPGARKPGEGARAETLWPRDALLFAVDNLNRVEGLLPYNLSLEVVMAIEAGLGDLPLLPFSSPSSPWSSDPFSFLQSVCHTVVVQGVSALLAFPQSLGEMMELDLVSSVLHIPVISIVRYEFPRESQNPLHLQLSLENSLSSDADVTVSILTMNNWYNFSLLLCQEDWNITDFLLLTQNNSKFHLGSIINITINLSSTEDLLSFLQVQLESIKNSTPTMVMFGCDMESIRRIFEITTQFRVMLPELRWVLGDSQNVEKLRTEGLPLGLIAHGKTTQSVFEYYVQDAMELVARAVATATMIQPELALIPSTVNCMDVETANLTSGQYLSRFLANTTFRGLSGSIKVKGSTIISSENNFFIWNLQNDPMGKPMWTRLGSWRRGKIVMDYGIWPEQAQRHKTHFQHPSKLNLRVVTLIEHPFVFTREVDDEGLCPAGQLCLDPMTNDSAMLDSLFSSLHSSNDTVPIKLKKCCYGYCIDLLEKLAEDMNFDFDLYIVGDGKYGAWKNGHWTGLVIDFTSPFFSTSLGILVRTRDTAAPIGAFMWPLHWTMWLGIFVALHITAIFLTLYEWKSPFGMTPKGRNRSKVFSFSSALNVCYALLFGRTAAIKPPKCWTGRFLMNLWAIFCMFCLSTYTANLAAVMVGEKIYEELSGIHDPKLHHPSQGFRFGTVRESSAEDYVRQSFPEMHEYMRRYNVPATLDGVAYLKNDPEKLDAFIMDKALLDYEVSVDADCKLLTVGKPFAIEGYGIGLPPNSPFTSNISELISQYKSHGFMDVLHDKWYKVVPCGKRSFAVTETLQMGIKHFSGLFMLLCIGFGLSILTTIGEHMVYRLLLPRIKNKSRLQYWLHTSQRLHRALNTSFVEEKQQRFKTKRVEKRSSVGPRHLTVWNTSNLSHDNRRKYIFNDEGGPNQLGVRTHQDIPLPPRRRELPASLTTNGKADSHSRARNSVIQELSELERQIQVIRQELQLAMSRKTELEEYQRTNRTCEP</sequence>
<reference evidence="26" key="1">
    <citation type="submission" date="2019-05" db="EMBL/GenBank/DDBJ databases">
        <authorList>
            <person name="Zhang S."/>
            <person name="Liu J."/>
        </authorList>
    </citation>
    <scope>NUCLEOTIDE SEQUENCE [LARGE SCALE GENOMIC DNA]</scope>
</reference>
<evidence type="ECO:0000256" key="18">
    <source>
        <dbReference type="ARBA" id="ARBA00034100"/>
    </source>
</evidence>
<evidence type="ECO:0000256" key="16">
    <source>
        <dbReference type="ARBA" id="ARBA00023286"/>
    </source>
</evidence>
<dbReference type="FunFam" id="3.40.190.10:FF:000045">
    <property type="entry name" value="Putative glutamate receptor ionotropic NMDA 3A"/>
    <property type="match status" value="1"/>
</dbReference>
<dbReference type="SUPFAM" id="SSF53822">
    <property type="entry name" value="Periplasmic binding protein-like I"/>
    <property type="match status" value="1"/>
</dbReference>
<feature type="signal peptide" evidence="23">
    <location>
        <begin position="1"/>
        <end position="26"/>
    </location>
</feature>
<dbReference type="InterPro" id="IPR019594">
    <property type="entry name" value="Glu/Gly-bd"/>
</dbReference>
<keyword evidence="4 22" id="KW-0812">Transmembrane</keyword>
<evidence type="ECO:0000256" key="3">
    <source>
        <dbReference type="ARBA" id="ARBA00022475"/>
    </source>
</evidence>
<dbReference type="CDD" id="cd06377">
    <property type="entry name" value="PBP1_iGluR_NMDA_NR3"/>
    <property type="match status" value="1"/>
</dbReference>
<evidence type="ECO:0000256" key="11">
    <source>
        <dbReference type="ARBA" id="ARBA00023136"/>
    </source>
</evidence>
<comment type="catalytic activity">
    <reaction evidence="19">
        <text>Na(+)(in) = Na(+)(out)</text>
        <dbReference type="Rhea" id="RHEA:34963"/>
        <dbReference type="ChEBI" id="CHEBI:29101"/>
    </reaction>
</comment>
<name>A0A8B9W8M6_BOSMU</name>
<dbReference type="InterPro" id="IPR001320">
    <property type="entry name" value="Iontro_rcpt_C"/>
</dbReference>
<evidence type="ECO:0000256" key="19">
    <source>
        <dbReference type="ARBA" id="ARBA00036239"/>
    </source>
</evidence>
<dbReference type="SMART" id="SM00918">
    <property type="entry name" value="Lig_chan-Glu_bd"/>
    <property type="match status" value="1"/>
</dbReference>
<dbReference type="InterPro" id="IPR028082">
    <property type="entry name" value="Peripla_BP_I"/>
</dbReference>
<comment type="catalytic activity">
    <reaction evidence="20">
        <text>Ca(2+)(in) = Ca(2+)(out)</text>
        <dbReference type="Rhea" id="RHEA:29671"/>
        <dbReference type="ChEBI" id="CHEBI:29108"/>
    </reaction>
</comment>
<evidence type="ECO:0000256" key="15">
    <source>
        <dbReference type="ARBA" id="ARBA00023257"/>
    </source>
</evidence>
<dbReference type="Pfam" id="PF00060">
    <property type="entry name" value="Lig_chan"/>
    <property type="match status" value="1"/>
</dbReference>
<evidence type="ECO:0000256" key="4">
    <source>
        <dbReference type="ARBA" id="ARBA00022692"/>
    </source>
</evidence>
<keyword evidence="9" id="KW-0770">Synapse</keyword>
<feature type="transmembrane region" description="Helical" evidence="22">
    <location>
        <begin position="722"/>
        <end position="745"/>
    </location>
</feature>
<evidence type="ECO:0000256" key="12">
    <source>
        <dbReference type="ARBA" id="ARBA00023157"/>
    </source>
</evidence>
<feature type="region of interest" description="Disordered" evidence="21">
    <location>
        <begin position="59"/>
        <end position="118"/>
    </location>
</feature>
<evidence type="ECO:0000256" key="1">
    <source>
        <dbReference type="ARBA" id="ARBA00004651"/>
    </source>
</evidence>
<dbReference type="CDD" id="cd13720">
    <property type="entry name" value="PBP2_iGluR_NMDA_Nr3"/>
    <property type="match status" value="1"/>
</dbReference>
<keyword evidence="5 23" id="KW-0732">Signal</keyword>
<feature type="transmembrane region" description="Helical" evidence="22">
    <location>
        <begin position="692"/>
        <end position="710"/>
    </location>
</feature>
<feature type="region of interest" description="Disordered" evidence="21">
    <location>
        <begin position="1006"/>
        <end position="1047"/>
    </location>
</feature>
<dbReference type="Ensembl" id="ENSBGRT00000001577.1">
    <property type="protein sequence ID" value="ENSBGRP00000001375.1"/>
    <property type="gene ID" value="ENSBGRG00000000837.1"/>
</dbReference>
<evidence type="ECO:0000259" key="25">
    <source>
        <dbReference type="SMART" id="SM00918"/>
    </source>
</evidence>
<dbReference type="Pfam" id="PF10613">
    <property type="entry name" value="Lig_chan-Glu_bd"/>
    <property type="match status" value="1"/>
</dbReference>
<keyword evidence="2" id="KW-0813">Transport</keyword>
<dbReference type="Proteomes" id="UP000694520">
    <property type="component" value="Chromosome 7"/>
</dbReference>
<keyword evidence="16" id="KW-1071">Ligand-gated ion channel</keyword>
<keyword evidence="13" id="KW-0675">Receptor</keyword>
<dbReference type="FunFam" id="3.40.50.2300:FF:000128">
    <property type="entry name" value="Glutamate ionotropic receptor NMDA type subunit 3A"/>
    <property type="match status" value="1"/>
</dbReference>
<evidence type="ECO:0000256" key="13">
    <source>
        <dbReference type="ARBA" id="ARBA00023170"/>
    </source>
</evidence>
<evidence type="ECO:0000256" key="21">
    <source>
        <dbReference type="SAM" id="MobiDB-lite"/>
    </source>
</evidence>
<dbReference type="PANTHER" id="PTHR18966">
    <property type="entry name" value="IONOTROPIC GLUTAMATE RECEPTOR"/>
    <property type="match status" value="1"/>
</dbReference>
<evidence type="ECO:0000256" key="2">
    <source>
        <dbReference type="ARBA" id="ARBA00022448"/>
    </source>
</evidence>
<accession>A0A8B9W8M6</accession>
<evidence type="ECO:0000256" key="23">
    <source>
        <dbReference type="SAM" id="SignalP"/>
    </source>
</evidence>
<dbReference type="Gene3D" id="3.40.190.10">
    <property type="entry name" value="Periplasmic binding protein-like II"/>
    <property type="match status" value="3"/>
</dbReference>
<keyword evidence="27" id="KW-1185">Reference proteome</keyword>
<keyword evidence="17" id="KW-0407">Ion channel</keyword>
<dbReference type="SMART" id="SM00079">
    <property type="entry name" value="PBPe"/>
    <property type="match status" value="1"/>
</dbReference>
<evidence type="ECO:0000259" key="24">
    <source>
        <dbReference type="SMART" id="SM00079"/>
    </source>
</evidence>
<evidence type="ECO:0000256" key="14">
    <source>
        <dbReference type="ARBA" id="ARBA00023180"/>
    </source>
</evidence>
<keyword evidence="3" id="KW-1003">Cell membrane</keyword>
<gene>
    <name evidence="26" type="primary">GRIN3A</name>
</gene>
<organism evidence="26 27">
    <name type="scientific">Bos mutus grunniens</name>
    <name type="common">Wild yak</name>
    <name type="synonym">Bos grunniens</name>
    <dbReference type="NCBI Taxonomy" id="30521"/>
    <lineage>
        <taxon>Eukaryota</taxon>
        <taxon>Metazoa</taxon>
        <taxon>Chordata</taxon>
        <taxon>Craniata</taxon>
        <taxon>Vertebrata</taxon>
        <taxon>Euteleostomi</taxon>
        <taxon>Mammalia</taxon>
        <taxon>Eutheria</taxon>
        <taxon>Laurasiatheria</taxon>
        <taxon>Artiodactyla</taxon>
        <taxon>Ruminantia</taxon>
        <taxon>Pecora</taxon>
        <taxon>Bovidae</taxon>
        <taxon>Bovinae</taxon>
        <taxon>Bos</taxon>
    </lineage>
</organism>
<proteinExistence type="predicted"/>
<evidence type="ECO:0000256" key="22">
    <source>
        <dbReference type="SAM" id="Phobius"/>
    </source>
</evidence>
<evidence type="ECO:0000256" key="7">
    <source>
        <dbReference type="ARBA" id="ARBA00022842"/>
    </source>
</evidence>
<reference evidence="26" key="3">
    <citation type="submission" date="2025-09" db="UniProtKB">
        <authorList>
            <consortium name="Ensembl"/>
        </authorList>
    </citation>
    <scope>IDENTIFICATION</scope>
</reference>
<dbReference type="GO" id="GO:0045211">
    <property type="term" value="C:postsynaptic membrane"/>
    <property type="evidence" value="ECO:0007669"/>
    <property type="project" value="UniProtKB-SubCell"/>
</dbReference>
<evidence type="ECO:0000256" key="20">
    <source>
        <dbReference type="ARBA" id="ARBA00036634"/>
    </source>
</evidence>
<dbReference type="InterPro" id="IPR015683">
    <property type="entry name" value="Ionotropic_Glu_rcpt"/>
</dbReference>
<protein>
    <submittedName>
        <fullName evidence="26">Glutamate ionotropic receptor NMDA type subunit 3A</fullName>
    </submittedName>
</protein>
<keyword evidence="11 22" id="KW-0472">Membrane</keyword>
<keyword evidence="8 22" id="KW-1133">Transmembrane helix</keyword>